<gene>
    <name evidence="3" type="ORF">ACFO0J_10095</name>
</gene>
<keyword evidence="1" id="KW-0479">Metal-binding</keyword>
<keyword evidence="1" id="KW-0560">Oxidoreductase</keyword>
<feature type="domain" description="Fe2OG dioxygenase" evidence="2">
    <location>
        <begin position="153"/>
        <end position="262"/>
    </location>
</feature>
<dbReference type="Gene3D" id="2.60.120.620">
    <property type="entry name" value="q2cbj1_9rhob like domain"/>
    <property type="match status" value="1"/>
</dbReference>
<dbReference type="InterPro" id="IPR056470">
    <property type="entry name" value="BesD/HalB-like"/>
</dbReference>
<dbReference type="InterPro" id="IPR005123">
    <property type="entry name" value="Oxoglu/Fe-dep_dioxygenase_dom"/>
</dbReference>
<dbReference type="SUPFAM" id="SSF51197">
    <property type="entry name" value="Clavaminate synthase-like"/>
    <property type="match status" value="1"/>
</dbReference>
<dbReference type="PROSITE" id="PS51471">
    <property type="entry name" value="FE2OG_OXY"/>
    <property type="match status" value="1"/>
</dbReference>
<reference evidence="4" key="1">
    <citation type="journal article" date="2019" name="Int. J. Syst. Evol. Microbiol.">
        <title>The Global Catalogue of Microorganisms (GCM) 10K type strain sequencing project: providing services to taxonomists for standard genome sequencing and annotation.</title>
        <authorList>
            <consortium name="The Broad Institute Genomics Platform"/>
            <consortium name="The Broad Institute Genome Sequencing Center for Infectious Disease"/>
            <person name="Wu L."/>
            <person name="Ma J."/>
        </authorList>
    </citation>
    <scope>NUCLEOTIDE SEQUENCE [LARGE SCALE GENOMIC DNA]</scope>
    <source>
        <strain evidence="4">CGMCC 1.19029</strain>
    </source>
</reference>
<sequence length="283" mass="31615">MPSNTAHRAPVDLSEPAYRGIVDLDRYPIHDLHSEQGRALIRQCRQTLAQEGACALEGFITPEAVAGMVAIADRLEEKAWVTDRPHTVYFEEVDATVPAAHPRARTVRSAKHGIAYDYIPADAPMRTLYESDDLTRFIAAVLEKPVLYRSADPLDALQITKFFPTEELGWHFDRSEFSITVMYEPAEQGGLFEYVPALRTETDECYAEVQKVLEGDPSRVKLLSSAPGTLAFFHGRHAMHRVTPVGGARPRINSVLTYGTQPDMRLNDLTSKIFYGRTSARPA</sequence>
<dbReference type="Proteomes" id="UP001595756">
    <property type="component" value="Unassembled WGS sequence"/>
</dbReference>
<evidence type="ECO:0000259" key="2">
    <source>
        <dbReference type="PROSITE" id="PS51471"/>
    </source>
</evidence>
<keyword evidence="1" id="KW-0408">Iron</keyword>
<dbReference type="Pfam" id="PF23169">
    <property type="entry name" value="HalD"/>
    <property type="match status" value="1"/>
</dbReference>
<proteinExistence type="inferred from homology"/>
<organism evidence="3 4">
    <name type="scientific">Castellaniella hirudinis</name>
    <dbReference type="NCBI Taxonomy" id="1144617"/>
    <lineage>
        <taxon>Bacteria</taxon>
        <taxon>Pseudomonadati</taxon>
        <taxon>Pseudomonadota</taxon>
        <taxon>Betaproteobacteria</taxon>
        <taxon>Burkholderiales</taxon>
        <taxon>Alcaligenaceae</taxon>
        <taxon>Castellaniella</taxon>
    </lineage>
</organism>
<dbReference type="EMBL" id="JBHSDY010000005">
    <property type="protein sequence ID" value="MFC4298389.1"/>
    <property type="molecule type" value="Genomic_DNA"/>
</dbReference>
<evidence type="ECO:0000313" key="3">
    <source>
        <dbReference type="EMBL" id="MFC4298389.1"/>
    </source>
</evidence>
<accession>A0ABV8RYP6</accession>
<comment type="caution">
    <text evidence="3">The sequence shown here is derived from an EMBL/GenBank/DDBJ whole genome shotgun (WGS) entry which is preliminary data.</text>
</comment>
<protein>
    <recommendedName>
        <fullName evidence="2">Fe2OG dioxygenase domain-containing protein</fullName>
    </recommendedName>
</protein>
<evidence type="ECO:0000256" key="1">
    <source>
        <dbReference type="RuleBase" id="RU003682"/>
    </source>
</evidence>
<keyword evidence="4" id="KW-1185">Reference proteome</keyword>
<dbReference type="RefSeq" id="WP_376812935.1">
    <property type="nucleotide sequence ID" value="NZ_JBHSDY010000005.1"/>
</dbReference>
<name>A0ABV8RYP6_9BURK</name>
<evidence type="ECO:0000313" key="4">
    <source>
        <dbReference type="Proteomes" id="UP001595756"/>
    </source>
</evidence>
<comment type="similarity">
    <text evidence="1">Belongs to the iron/ascorbate-dependent oxidoreductase family.</text>
</comment>